<keyword evidence="1" id="KW-0812">Transmembrane</keyword>
<sequence length="294" mass="33563">MKLQGSHSCQKAYINVHASAMSDDGAFICCGDNADASPIDNFYRASQQIVDYFSGPSEIALCTGKPTVLPLINHLTRFPHSWIMVLLPLLLRMVLWPIISGGYKEVEHHRRPQHSIRVLLQRMLCYILLMLFRGYGLYELFDYVENISISPIASNDTCWYHHLLPSRLQVAGQCYGLQFDFSDHIVFFFAHSLPLITFEALLCFAVPFWNRSRLFSLRVLVPFVLVMSTLYIQAITLLAAHRTAKYFHTSGEVIIGYMISLLVQIPLTLILCTDSSRWETVRTFIGLPIKSKQI</sequence>
<feature type="transmembrane region" description="Helical" evidence="1">
    <location>
        <begin position="81"/>
        <end position="99"/>
    </location>
</feature>
<dbReference type="EMBL" id="HBGY01000609">
    <property type="protein sequence ID" value="CAD9555086.1"/>
    <property type="molecule type" value="Transcribed_RNA"/>
</dbReference>
<gene>
    <name evidence="2" type="ORF">LDAN0321_LOCUS396</name>
</gene>
<keyword evidence="1" id="KW-1133">Transmembrane helix</keyword>
<proteinExistence type="predicted"/>
<protein>
    <submittedName>
        <fullName evidence="2">Uncharacterized protein</fullName>
    </submittedName>
</protein>
<feature type="transmembrane region" description="Helical" evidence="1">
    <location>
        <begin position="220"/>
        <end position="241"/>
    </location>
</feature>
<dbReference type="AlphaFoldDB" id="A0A7S2JQZ6"/>
<feature type="transmembrane region" description="Helical" evidence="1">
    <location>
        <begin position="119"/>
        <end position="138"/>
    </location>
</feature>
<accession>A0A7S2JQZ6</accession>
<reference evidence="2" key="1">
    <citation type="submission" date="2021-01" db="EMBL/GenBank/DDBJ databases">
        <authorList>
            <person name="Corre E."/>
            <person name="Pelletier E."/>
            <person name="Niang G."/>
            <person name="Scheremetjew M."/>
            <person name="Finn R."/>
            <person name="Kale V."/>
            <person name="Holt S."/>
            <person name="Cochrane G."/>
            <person name="Meng A."/>
            <person name="Brown T."/>
            <person name="Cohen L."/>
        </authorList>
    </citation>
    <scope>NUCLEOTIDE SEQUENCE</scope>
    <source>
        <strain evidence="2">B650</strain>
    </source>
</reference>
<feature type="transmembrane region" description="Helical" evidence="1">
    <location>
        <begin position="253"/>
        <end position="272"/>
    </location>
</feature>
<feature type="transmembrane region" description="Helical" evidence="1">
    <location>
        <begin position="185"/>
        <end position="208"/>
    </location>
</feature>
<evidence type="ECO:0000256" key="1">
    <source>
        <dbReference type="SAM" id="Phobius"/>
    </source>
</evidence>
<keyword evidence="1" id="KW-0472">Membrane</keyword>
<evidence type="ECO:0000313" key="2">
    <source>
        <dbReference type="EMBL" id="CAD9555086.1"/>
    </source>
</evidence>
<name>A0A7S2JQZ6_9STRA</name>
<organism evidence="2">
    <name type="scientific">Leptocylindrus danicus</name>
    <dbReference type="NCBI Taxonomy" id="163516"/>
    <lineage>
        <taxon>Eukaryota</taxon>
        <taxon>Sar</taxon>
        <taxon>Stramenopiles</taxon>
        <taxon>Ochrophyta</taxon>
        <taxon>Bacillariophyta</taxon>
        <taxon>Coscinodiscophyceae</taxon>
        <taxon>Chaetocerotophycidae</taxon>
        <taxon>Leptocylindrales</taxon>
        <taxon>Leptocylindraceae</taxon>
        <taxon>Leptocylindrus</taxon>
    </lineage>
</organism>